<dbReference type="GeneID" id="88083649"/>
<dbReference type="AlphaFoldDB" id="K7SH40"/>
<reference evidence="3 4" key="1">
    <citation type="journal article" date="2012" name="BMC Genomics">
        <title>The genome sequence of Propionibacterium acidipropionici provides insights into its biotechnological and industrial potential.</title>
        <authorList>
            <person name="Parizzi L.P."/>
            <person name="Grassi M.C."/>
            <person name="Llerena L.A."/>
            <person name="Carazzolle M.F."/>
            <person name="Queiroz V.L."/>
            <person name="Lunardi I."/>
            <person name="Zeidler A.F."/>
            <person name="Teixeira P.J."/>
            <person name="Mieczkowski P."/>
            <person name="Rincones J."/>
            <person name="Pereira G.A."/>
        </authorList>
    </citation>
    <scope>NUCLEOTIDE SEQUENCE [LARGE SCALE GENOMIC DNA]</scope>
    <source>
        <strain evidence="4">ATCC 4875 / DSM 20272 / JCM 6432 / NBRC 12425 / NCIMB 8070</strain>
    </source>
</reference>
<dbReference type="PROSITE" id="PS51257">
    <property type="entry name" value="PROKAR_LIPOPROTEIN"/>
    <property type="match status" value="1"/>
</dbReference>
<name>K7SH40_ACIA4</name>
<evidence type="ECO:0008006" key="5">
    <source>
        <dbReference type="Google" id="ProtNLM"/>
    </source>
</evidence>
<evidence type="ECO:0000313" key="4">
    <source>
        <dbReference type="Proteomes" id="UP000000214"/>
    </source>
</evidence>
<evidence type="ECO:0000256" key="2">
    <source>
        <dbReference type="SAM" id="SignalP"/>
    </source>
</evidence>
<dbReference type="EMBL" id="CP003493">
    <property type="protein sequence ID" value="AFV88595.1"/>
    <property type="molecule type" value="Genomic_DNA"/>
</dbReference>
<protein>
    <recommendedName>
        <fullName evidence="5">DUF4352 domain-containing protein</fullName>
    </recommendedName>
</protein>
<dbReference type="eggNOG" id="ENOG50335R8">
    <property type="taxonomic scope" value="Bacteria"/>
</dbReference>
<feature type="chain" id="PRO_5003910682" description="DUF4352 domain-containing protein" evidence="2">
    <location>
        <begin position="25"/>
        <end position="188"/>
    </location>
</feature>
<feature type="region of interest" description="Disordered" evidence="1">
    <location>
        <begin position="27"/>
        <end position="60"/>
    </location>
</feature>
<accession>K7SH40</accession>
<dbReference type="PATRIC" id="fig|1171373.8.peg.764"/>
<dbReference type="STRING" id="1171373.PACID_07570"/>
<evidence type="ECO:0000313" key="3">
    <source>
        <dbReference type="EMBL" id="AFV88595.1"/>
    </source>
</evidence>
<organism evidence="3 4">
    <name type="scientific">Acidipropionibacterium acidipropionici (strain ATCC 4875 / DSM 20272 / JCM 6432 / NBRC 12425 / NCIMB 8070 / 4)</name>
    <name type="common">Propionibacterium acidipropionici</name>
    <dbReference type="NCBI Taxonomy" id="1171373"/>
    <lineage>
        <taxon>Bacteria</taxon>
        <taxon>Bacillati</taxon>
        <taxon>Actinomycetota</taxon>
        <taxon>Actinomycetes</taxon>
        <taxon>Propionibacteriales</taxon>
        <taxon>Propionibacteriaceae</taxon>
        <taxon>Acidipropionibacterium</taxon>
    </lineage>
</organism>
<sequence>MHKTTIIAALAGVALIFTGCGVPASETGDAGEGSNVPAAAESSAADGQATEPAGDQSSADQDAVARFGSAYTYTDGLSVTVSAPKAFTPSEYAADEGKYDNYVKFEVRIVNKTGKAMDPSMFTATVQSDNEEGDEVYDSEGGLEGAPSTKLLNGRESKFTVGYGIANPEDIVMEVNPDFDHEPVMFQN</sequence>
<dbReference type="HOGENOM" id="CLU_098279_0_0_11"/>
<keyword evidence="2" id="KW-0732">Signal</keyword>
<gene>
    <name evidence="3" type="ordered locus">PACID_07570</name>
</gene>
<proteinExistence type="predicted"/>
<dbReference type="Proteomes" id="UP000000214">
    <property type="component" value="Chromosome"/>
</dbReference>
<dbReference type="RefSeq" id="WP_015069508.1">
    <property type="nucleotide sequence ID" value="NC_019395.1"/>
</dbReference>
<evidence type="ECO:0000256" key="1">
    <source>
        <dbReference type="SAM" id="MobiDB-lite"/>
    </source>
</evidence>
<dbReference type="KEGG" id="pbo:PACID_07570"/>
<feature type="signal peptide" evidence="2">
    <location>
        <begin position="1"/>
        <end position="24"/>
    </location>
</feature>